<evidence type="ECO:0000313" key="6">
    <source>
        <dbReference type="EMBL" id="VVA98498.1"/>
    </source>
</evidence>
<evidence type="ECO:0000256" key="2">
    <source>
        <dbReference type="ARBA" id="ARBA00022723"/>
    </source>
</evidence>
<comment type="similarity">
    <text evidence="1">Belongs to the carotenoid oxygenase family.</text>
</comment>
<evidence type="ECO:0000256" key="4">
    <source>
        <dbReference type="ARBA" id="ARBA00023004"/>
    </source>
</evidence>
<feature type="binding site" evidence="5">
    <location>
        <position position="37"/>
    </location>
    <ligand>
        <name>Fe cation</name>
        <dbReference type="ChEBI" id="CHEBI:24875"/>
        <note>catalytic</note>
    </ligand>
</feature>
<accession>A0A565BA19</accession>
<reference evidence="6" key="1">
    <citation type="submission" date="2019-07" db="EMBL/GenBank/DDBJ databases">
        <authorList>
            <person name="Dittberner H."/>
        </authorList>
    </citation>
    <scope>NUCLEOTIDE SEQUENCE [LARGE SCALE GENOMIC DNA]</scope>
</reference>
<keyword evidence="7" id="KW-1185">Reference proteome</keyword>
<organism evidence="6 7">
    <name type="scientific">Arabis nemorensis</name>
    <dbReference type="NCBI Taxonomy" id="586526"/>
    <lineage>
        <taxon>Eukaryota</taxon>
        <taxon>Viridiplantae</taxon>
        <taxon>Streptophyta</taxon>
        <taxon>Embryophyta</taxon>
        <taxon>Tracheophyta</taxon>
        <taxon>Spermatophyta</taxon>
        <taxon>Magnoliopsida</taxon>
        <taxon>eudicotyledons</taxon>
        <taxon>Gunneridae</taxon>
        <taxon>Pentapetalae</taxon>
        <taxon>rosids</taxon>
        <taxon>malvids</taxon>
        <taxon>Brassicales</taxon>
        <taxon>Brassicaceae</taxon>
        <taxon>Arabideae</taxon>
        <taxon>Arabis</taxon>
    </lineage>
</organism>
<dbReference type="GO" id="GO:0046872">
    <property type="term" value="F:metal ion binding"/>
    <property type="evidence" value="ECO:0007669"/>
    <property type="project" value="UniProtKB-KW"/>
</dbReference>
<evidence type="ECO:0000313" key="7">
    <source>
        <dbReference type="Proteomes" id="UP000489600"/>
    </source>
</evidence>
<keyword evidence="4 5" id="KW-0408">Iron</keyword>
<dbReference type="AlphaFoldDB" id="A0A565BA19"/>
<evidence type="ECO:0000256" key="3">
    <source>
        <dbReference type="ARBA" id="ARBA00022964"/>
    </source>
</evidence>
<keyword evidence="3" id="KW-0560">Oxidoreductase</keyword>
<dbReference type="InterPro" id="IPR004294">
    <property type="entry name" value="Carotenoid_Oase"/>
</dbReference>
<name>A0A565BA19_9BRAS</name>
<comment type="cofactor">
    <cofactor evidence="5">
        <name>Fe(2+)</name>
        <dbReference type="ChEBI" id="CHEBI:29033"/>
    </cofactor>
    <text evidence="5">Binds 1 Fe(2+) ion per subunit.</text>
</comment>
<proteinExistence type="inferred from homology"/>
<comment type="caution">
    <text evidence="6">The sequence shown here is derived from an EMBL/GenBank/DDBJ whole genome shotgun (WGS) entry which is preliminary data.</text>
</comment>
<protein>
    <submittedName>
        <fullName evidence="6">Uncharacterized protein</fullName>
    </submittedName>
</protein>
<dbReference type="GO" id="GO:0016702">
    <property type="term" value="F:oxidoreductase activity, acting on single donors with incorporation of molecular oxygen, incorporation of two atoms of oxygen"/>
    <property type="evidence" value="ECO:0007669"/>
    <property type="project" value="InterPro"/>
</dbReference>
<keyword evidence="2 5" id="KW-0479">Metal-binding</keyword>
<sequence>MSEDDLPYHVEINSQGDLETIGRFRFDDQIDCPVIAHPKVDPTTFDLHTLSYNVLGKPHLRYLKFDTCEKKHVTWTLFSSNPR</sequence>
<evidence type="ECO:0000256" key="5">
    <source>
        <dbReference type="PIRSR" id="PIRSR604294-1"/>
    </source>
</evidence>
<gene>
    <name evidence="6" type="ORF">ANE_LOCUS8943</name>
</gene>
<keyword evidence="3" id="KW-0223">Dioxygenase</keyword>
<dbReference type="Pfam" id="PF03055">
    <property type="entry name" value="RPE65"/>
    <property type="match status" value="1"/>
</dbReference>
<dbReference type="EMBL" id="CABITT030000003">
    <property type="protein sequence ID" value="VVA98498.1"/>
    <property type="molecule type" value="Genomic_DNA"/>
</dbReference>
<evidence type="ECO:0000256" key="1">
    <source>
        <dbReference type="ARBA" id="ARBA00006787"/>
    </source>
</evidence>
<dbReference type="Proteomes" id="UP000489600">
    <property type="component" value="Unassembled WGS sequence"/>
</dbReference>
<dbReference type="OrthoDB" id="1069523at2759"/>